<keyword evidence="4" id="KW-1185">Reference proteome</keyword>
<dbReference type="NCBIfam" id="NF001962">
    <property type="entry name" value="PRK00736.1"/>
    <property type="match status" value="1"/>
</dbReference>
<keyword evidence="2" id="KW-0175">Coiled coil</keyword>
<organism evidence="3 4">
    <name type="scientific">Chelativorans composti</name>
    <dbReference type="NCBI Taxonomy" id="768533"/>
    <lineage>
        <taxon>Bacteria</taxon>
        <taxon>Pseudomonadati</taxon>
        <taxon>Pseudomonadota</taxon>
        <taxon>Alphaproteobacteria</taxon>
        <taxon>Hyphomicrobiales</taxon>
        <taxon>Phyllobacteriaceae</taxon>
        <taxon>Chelativorans</taxon>
    </lineage>
</organism>
<dbReference type="Pfam" id="PF04102">
    <property type="entry name" value="SlyX"/>
    <property type="match status" value="1"/>
</dbReference>
<comment type="similarity">
    <text evidence="1">Belongs to the SlyX family.</text>
</comment>
<dbReference type="EMBL" id="JBHUIR010000006">
    <property type="protein sequence ID" value="MFD2258469.1"/>
    <property type="molecule type" value="Genomic_DNA"/>
</dbReference>
<evidence type="ECO:0000313" key="3">
    <source>
        <dbReference type="EMBL" id="MFD2258469.1"/>
    </source>
</evidence>
<evidence type="ECO:0000313" key="4">
    <source>
        <dbReference type="Proteomes" id="UP001597373"/>
    </source>
</evidence>
<dbReference type="RefSeq" id="WP_345098433.1">
    <property type="nucleotide sequence ID" value="NZ_BAABGS010000016.1"/>
</dbReference>
<dbReference type="Gene3D" id="1.20.5.340">
    <property type="match status" value="1"/>
</dbReference>
<dbReference type="HAMAP" id="MF_00715">
    <property type="entry name" value="SlyX"/>
    <property type="match status" value="1"/>
</dbReference>
<name>A0ABW5DC98_9HYPH</name>
<gene>
    <name evidence="1" type="primary">slyX</name>
    <name evidence="3" type="ORF">ACFSMZ_01630</name>
</gene>
<accession>A0ABW5DC98</accession>
<sequence>MQEDRIQKLEILVTEHERTIEELSNQLTEHWATIDRLEKMLHSLAERFLTLEEAVAPEVPGTKPPHY</sequence>
<proteinExistence type="inferred from homology"/>
<dbReference type="Proteomes" id="UP001597373">
    <property type="component" value="Unassembled WGS sequence"/>
</dbReference>
<reference evidence="4" key="1">
    <citation type="journal article" date="2019" name="Int. J. Syst. Evol. Microbiol.">
        <title>The Global Catalogue of Microorganisms (GCM) 10K type strain sequencing project: providing services to taxonomists for standard genome sequencing and annotation.</title>
        <authorList>
            <consortium name="The Broad Institute Genomics Platform"/>
            <consortium name="The Broad Institute Genome Sequencing Center for Infectious Disease"/>
            <person name="Wu L."/>
            <person name="Ma J."/>
        </authorList>
    </citation>
    <scope>NUCLEOTIDE SEQUENCE [LARGE SCALE GENOMIC DNA]</scope>
    <source>
        <strain evidence="4">KCTC 23707</strain>
    </source>
</reference>
<comment type="caution">
    <text evidence="3">The sequence shown here is derived from an EMBL/GenBank/DDBJ whole genome shotgun (WGS) entry which is preliminary data.</text>
</comment>
<protein>
    <recommendedName>
        <fullName evidence="1">Protein SlyX homolog</fullName>
    </recommendedName>
</protein>
<evidence type="ECO:0000256" key="2">
    <source>
        <dbReference type="SAM" id="Coils"/>
    </source>
</evidence>
<feature type="coiled-coil region" evidence="2">
    <location>
        <begin position="6"/>
        <end position="54"/>
    </location>
</feature>
<dbReference type="InterPro" id="IPR007236">
    <property type="entry name" value="SlyX"/>
</dbReference>
<evidence type="ECO:0000256" key="1">
    <source>
        <dbReference type="HAMAP-Rule" id="MF_00715"/>
    </source>
</evidence>